<dbReference type="CDD" id="cd09110">
    <property type="entry name" value="PLDc_CLS_1"/>
    <property type="match status" value="1"/>
</dbReference>
<dbReference type="SMART" id="SM00155">
    <property type="entry name" value="PLDc"/>
    <property type="match status" value="2"/>
</dbReference>
<name>B8JF45_ANAD2</name>
<dbReference type="GO" id="GO:0030572">
    <property type="term" value="F:phosphatidyltransferase activity"/>
    <property type="evidence" value="ECO:0007669"/>
    <property type="project" value="UniProtKB-ARBA"/>
</dbReference>
<dbReference type="AlphaFoldDB" id="B8JF45"/>
<dbReference type="GO" id="GO:0032049">
    <property type="term" value="P:cardiolipin biosynthetic process"/>
    <property type="evidence" value="ECO:0007669"/>
    <property type="project" value="UniProtKB-ARBA"/>
</dbReference>
<accession>B8JF45</accession>
<proteinExistence type="predicted"/>
<feature type="domain" description="PLD phosphodiesterase" evidence="1">
    <location>
        <begin position="605"/>
        <end position="632"/>
    </location>
</feature>
<dbReference type="RefSeq" id="WP_012632395.1">
    <property type="nucleotide sequence ID" value="NC_011891.1"/>
</dbReference>
<gene>
    <name evidence="2" type="ordered locus">A2cp1_1051</name>
</gene>
<evidence type="ECO:0000259" key="1">
    <source>
        <dbReference type="PROSITE" id="PS50035"/>
    </source>
</evidence>
<protein>
    <submittedName>
        <fullName evidence="2">Phospholipase D/Transphosphatidylase</fullName>
    </submittedName>
</protein>
<evidence type="ECO:0000313" key="3">
    <source>
        <dbReference type="Proteomes" id="UP000007089"/>
    </source>
</evidence>
<dbReference type="PANTHER" id="PTHR21248">
    <property type="entry name" value="CARDIOLIPIN SYNTHASE"/>
    <property type="match status" value="1"/>
</dbReference>
<keyword evidence="3" id="KW-1185">Reference proteome</keyword>
<dbReference type="Gene3D" id="3.30.870.10">
    <property type="entry name" value="Endonuclease Chain A"/>
    <property type="match status" value="2"/>
</dbReference>
<dbReference type="SUPFAM" id="SSF56024">
    <property type="entry name" value="Phospholipase D/nuclease"/>
    <property type="match status" value="2"/>
</dbReference>
<dbReference type="EMBL" id="CP001359">
    <property type="protein sequence ID" value="ACL64402.1"/>
    <property type="molecule type" value="Genomic_DNA"/>
</dbReference>
<dbReference type="InterPro" id="IPR025202">
    <property type="entry name" value="PLD-like_dom"/>
</dbReference>
<dbReference type="Proteomes" id="UP000007089">
    <property type="component" value="Chromosome"/>
</dbReference>
<feature type="domain" description="PLD phosphodiesterase" evidence="1">
    <location>
        <begin position="818"/>
        <end position="840"/>
    </location>
</feature>
<dbReference type="HOGENOM" id="CLU_313952_0_0_7"/>
<dbReference type="PROSITE" id="PS50035">
    <property type="entry name" value="PLD"/>
    <property type="match status" value="2"/>
</dbReference>
<dbReference type="Pfam" id="PF13091">
    <property type="entry name" value="PLDc_2"/>
    <property type="match status" value="2"/>
</dbReference>
<dbReference type="KEGG" id="acp:A2cp1_1051"/>
<evidence type="ECO:0000313" key="2">
    <source>
        <dbReference type="EMBL" id="ACL64402.1"/>
    </source>
</evidence>
<dbReference type="PANTHER" id="PTHR21248:SF12">
    <property type="entry name" value="CARDIOLIPIN SYNTHASE C"/>
    <property type="match status" value="1"/>
</dbReference>
<organism evidence="2 3">
    <name type="scientific">Anaeromyxobacter dehalogenans (strain ATCC BAA-258 / DSM 21875 / 2CP-1)</name>
    <dbReference type="NCBI Taxonomy" id="455488"/>
    <lineage>
        <taxon>Bacteria</taxon>
        <taxon>Pseudomonadati</taxon>
        <taxon>Myxococcota</taxon>
        <taxon>Myxococcia</taxon>
        <taxon>Myxococcales</taxon>
        <taxon>Cystobacterineae</taxon>
        <taxon>Anaeromyxobacteraceae</taxon>
        <taxon>Anaeromyxobacter</taxon>
    </lineage>
</organism>
<reference evidence="2" key="1">
    <citation type="submission" date="2009-01" db="EMBL/GenBank/DDBJ databases">
        <title>Complete sequence of Anaeromyxobacter dehalogenans 2CP-1.</title>
        <authorList>
            <consortium name="US DOE Joint Genome Institute"/>
            <person name="Lucas S."/>
            <person name="Copeland A."/>
            <person name="Lapidus A."/>
            <person name="Glavina del Rio T."/>
            <person name="Dalin E."/>
            <person name="Tice H."/>
            <person name="Bruce D."/>
            <person name="Goodwin L."/>
            <person name="Pitluck S."/>
            <person name="Saunders E."/>
            <person name="Brettin T."/>
            <person name="Detter J.C."/>
            <person name="Han C."/>
            <person name="Larimer F."/>
            <person name="Land M."/>
            <person name="Hauser L."/>
            <person name="Kyrpides N."/>
            <person name="Ovchinnikova G."/>
            <person name="Beliaev A.S."/>
            <person name="Richardson P."/>
        </authorList>
    </citation>
    <scope>NUCLEOTIDE SEQUENCE</scope>
    <source>
        <strain evidence="2">2CP-1</strain>
    </source>
</reference>
<sequence length="900" mass="94707">MRYRRVLALVEQGADAGPAFGAVRALAPDAESLGVVACPPPRPHAWLPGVAAPAPAGGAGTGWLDRLREEAVPLAGRVAVGAVPDLDPEALAALAGDREVDLVVAGPLPAAAGEAVSELRRLRPLAVAWVAAAAAAATARLREPARELLCVAPGDRARAALAGFLRDHGDPSQRVTLLALASPSRDALAAALEVAGIRARVELAGGFGSGTWRTLETVARERRLDLVVLSRLPGALLRSAPWPAPLLVLPPAAPSRTGLRRPLDVPDLVDAGGPLRLRAGYGYGVGRNPPVEDQELALVSDGRVVARVRTRGGEAELPAGLAAGSLGVFRARDAEGLDPVVAVERQVAVIRPGVLPLLPFDAELAPEDLAALARVDGAEPLAVRLRPARSCHLLRERLRGAGLAARVVDASAVLDEGEAADVSEAHDAVRLARVGGRLRAAGFPVAAIVHRGPHPPAAIGFEALEARQLAGRAWRAPPLAPRPDTLDARLDAATAAPAIEGNRVELELDNVTARGWLLEAIRGARRTLHLQVYLATDDDAGRRVEAALAGAGRRGVKVRVLVDSLHGLHGSFGLENPLLARLATRPGVEVRVSRPVAAVPSVEDLKRRDHRKLVVADGAVALVGGRNLAHEYYTGFDEVRVGPRTPWREVPWLDGGARVRGPAVAAVERAFLEAWTGAGGAPFEVAAPGVAGAERVRVVVHQGLRDASTLEAYLALVESARHRLVAVNGFPLLLELEHALSRALRRGVRVQVLLGEVTPTHGGEPFEGPWASARTAATWLVHSRIDALVAAGAEARLLGVRDVPGWSPELGLVHPHVHAKAMIADGRACAVGSANLDVTASYWEDELLLVVEDEAVAGAFEARVQALLAGSTRVDRADPAWQRRVRARDWARHWPGILSI</sequence>
<dbReference type="InterPro" id="IPR001736">
    <property type="entry name" value="PLipase_D/transphosphatidylase"/>
</dbReference>